<protein>
    <submittedName>
        <fullName evidence="2">Uncharacterized protein</fullName>
    </submittedName>
</protein>
<evidence type="ECO:0000313" key="2">
    <source>
        <dbReference type="EMBL" id="GJE91321.1"/>
    </source>
</evidence>
<accession>A0A9P3GAQ2</accession>
<dbReference type="AlphaFoldDB" id="A0A9P3GAQ2"/>
<dbReference type="EMBL" id="BPQB01000020">
    <property type="protein sequence ID" value="GJE91321.1"/>
    <property type="molecule type" value="Genomic_DNA"/>
</dbReference>
<organism evidence="2 3">
    <name type="scientific">Phanerochaete sordida</name>
    <dbReference type="NCBI Taxonomy" id="48140"/>
    <lineage>
        <taxon>Eukaryota</taxon>
        <taxon>Fungi</taxon>
        <taxon>Dikarya</taxon>
        <taxon>Basidiomycota</taxon>
        <taxon>Agaricomycotina</taxon>
        <taxon>Agaricomycetes</taxon>
        <taxon>Polyporales</taxon>
        <taxon>Phanerochaetaceae</taxon>
        <taxon>Phanerochaete</taxon>
    </lineage>
</organism>
<gene>
    <name evidence="2" type="ORF">PsYK624_074700</name>
</gene>
<sequence length="181" mass="19552">MYASLDGLCTLRGGDRSSMVPAARWRRSRCPACSRAHALHAILYASPHGRALPSPQNRSPLTSTSPAAALIDAPPSAATPRYVLACRRAFLIIKLLLSNVTRLRYSDSYEAPPLPPFIEDVTFRVLRPAAPRSAALRTRSGRHHEPDTDNVVTRGAKDQGLMDSPRTVAAGTASARIFTPA</sequence>
<keyword evidence="3" id="KW-1185">Reference proteome</keyword>
<comment type="caution">
    <text evidence="2">The sequence shown here is derived from an EMBL/GenBank/DDBJ whole genome shotgun (WGS) entry which is preliminary data.</text>
</comment>
<feature type="region of interest" description="Disordered" evidence="1">
    <location>
        <begin position="134"/>
        <end position="166"/>
    </location>
</feature>
<name>A0A9P3GAQ2_9APHY</name>
<proteinExistence type="predicted"/>
<dbReference type="Proteomes" id="UP000703269">
    <property type="component" value="Unassembled WGS sequence"/>
</dbReference>
<evidence type="ECO:0000313" key="3">
    <source>
        <dbReference type="Proteomes" id="UP000703269"/>
    </source>
</evidence>
<evidence type="ECO:0000256" key="1">
    <source>
        <dbReference type="SAM" id="MobiDB-lite"/>
    </source>
</evidence>
<reference evidence="2 3" key="1">
    <citation type="submission" date="2021-08" db="EMBL/GenBank/DDBJ databases">
        <title>Draft Genome Sequence of Phanerochaete sordida strain YK-624.</title>
        <authorList>
            <person name="Mori T."/>
            <person name="Dohra H."/>
            <person name="Suzuki T."/>
            <person name="Kawagishi H."/>
            <person name="Hirai H."/>
        </authorList>
    </citation>
    <scope>NUCLEOTIDE SEQUENCE [LARGE SCALE GENOMIC DNA]</scope>
    <source>
        <strain evidence="2 3">YK-624</strain>
    </source>
</reference>